<evidence type="ECO:0000256" key="1">
    <source>
        <dbReference type="ARBA" id="ARBA00004496"/>
    </source>
</evidence>
<dbReference type="InterPro" id="IPR011006">
    <property type="entry name" value="CheY-like_superfamily"/>
</dbReference>
<keyword evidence="3 8" id="KW-0597">Phosphoprotein</keyword>
<dbReference type="GO" id="GO:0005829">
    <property type="term" value="C:cytosol"/>
    <property type="evidence" value="ECO:0007669"/>
    <property type="project" value="TreeGrafter"/>
</dbReference>
<sequence>MQKILIIDDDNELFGLLVDYLQDEGFSCAHAPDAETGLKKSAESRFDIIVLDVMLPGVNGFEVLRRLRSSSHANAVPVLMLTARGEEIDRIVGLEMGADDYLGKPFNPRELVARLRAVLRRAGAGKPETQAVQQVEDISINHAAHSVTANGKQHDLTGAEIRLLRHLVENIGNIVSRDFLYKSIFGHPAYPTDRSLDMLVSRLRKKLGGRPDGGERIKAVRGEGYVYLLSGEQS</sequence>
<comment type="subcellular location">
    <subcellularLocation>
        <location evidence="1">Cytoplasm</location>
    </subcellularLocation>
</comment>
<dbReference type="InterPro" id="IPR001867">
    <property type="entry name" value="OmpR/PhoB-type_DNA-bd"/>
</dbReference>
<dbReference type="InterPro" id="IPR016032">
    <property type="entry name" value="Sig_transdc_resp-reg_C-effctor"/>
</dbReference>
<dbReference type="CDD" id="cd00383">
    <property type="entry name" value="trans_reg_C"/>
    <property type="match status" value="1"/>
</dbReference>
<evidence type="ECO:0000256" key="5">
    <source>
        <dbReference type="ARBA" id="ARBA00023015"/>
    </source>
</evidence>
<evidence type="ECO:0000256" key="7">
    <source>
        <dbReference type="ARBA" id="ARBA00023163"/>
    </source>
</evidence>
<dbReference type="GO" id="GO:0032993">
    <property type="term" value="C:protein-DNA complex"/>
    <property type="evidence" value="ECO:0007669"/>
    <property type="project" value="TreeGrafter"/>
</dbReference>
<dbReference type="PROSITE" id="PS51755">
    <property type="entry name" value="OMPR_PHOB"/>
    <property type="match status" value="1"/>
</dbReference>
<dbReference type="SUPFAM" id="SSF46894">
    <property type="entry name" value="C-terminal effector domain of the bipartite response regulators"/>
    <property type="match status" value="1"/>
</dbReference>
<dbReference type="SUPFAM" id="SSF52172">
    <property type="entry name" value="CheY-like"/>
    <property type="match status" value="1"/>
</dbReference>
<dbReference type="FunFam" id="3.40.50.2300:FF:000001">
    <property type="entry name" value="DNA-binding response regulator PhoB"/>
    <property type="match status" value="1"/>
</dbReference>
<feature type="DNA-binding region" description="OmpR/PhoB-type" evidence="9">
    <location>
        <begin position="130"/>
        <end position="229"/>
    </location>
</feature>
<keyword evidence="2" id="KW-0963">Cytoplasm</keyword>
<proteinExistence type="predicted"/>
<dbReference type="InterPro" id="IPR058124">
    <property type="entry name" value="CpxR-like_REC"/>
</dbReference>
<dbReference type="PROSITE" id="PS50110">
    <property type="entry name" value="RESPONSE_REGULATORY"/>
    <property type="match status" value="1"/>
</dbReference>
<evidence type="ECO:0000256" key="3">
    <source>
        <dbReference type="ARBA" id="ARBA00022553"/>
    </source>
</evidence>
<gene>
    <name evidence="12" type="primary">cpxR</name>
    <name evidence="12" type="ORF">KL86DPRO_11289</name>
</gene>
<feature type="domain" description="OmpR/PhoB-type" evidence="11">
    <location>
        <begin position="130"/>
        <end position="229"/>
    </location>
</feature>
<dbReference type="PANTHER" id="PTHR48111">
    <property type="entry name" value="REGULATOR OF RPOS"/>
    <property type="match status" value="1"/>
</dbReference>
<evidence type="ECO:0000259" key="11">
    <source>
        <dbReference type="PROSITE" id="PS51755"/>
    </source>
</evidence>
<evidence type="ECO:0000256" key="8">
    <source>
        <dbReference type="PROSITE-ProRule" id="PRU00169"/>
    </source>
</evidence>
<dbReference type="GO" id="GO:0000976">
    <property type="term" value="F:transcription cis-regulatory region binding"/>
    <property type="evidence" value="ECO:0007669"/>
    <property type="project" value="TreeGrafter"/>
</dbReference>
<dbReference type="Pfam" id="PF00072">
    <property type="entry name" value="Response_reg"/>
    <property type="match status" value="1"/>
</dbReference>
<dbReference type="Pfam" id="PF00486">
    <property type="entry name" value="Trans_reg_C"/>
    <property type="match status" value="1"/>
</dbReference>
<evidence type="ECO:0000256" key="4">
    <source>
        <dbReference type="ARBA" id="ARBA00023012"/>
    </source>
</evidence>
<evidence type="ECO:0000259" key="10">
    <source>
        <dbReference type="PROSITE" id="PS50110"/>
    </source>
</evidence>
<dbReference type="GO" id="GO:0000156">
    <property type="term" value="F:phosphorelay response regulator activity"/>
    <property type="evidence" value="ECO:0007669"/>
    <property type="project" value="TreeGrafter"/>
</dbReference>
<dbReference type="CDD" id="cd17623">
    <property type="entry name" value="REC_OmpR_CpxR"/>
    <property type="match status" value="1"/>
</dbReference>
<dbReference type="InterPro" id="IPR036388">
    <property type="entry name" value="WH-like_DNA-bd_sf"/>
</dbReference>
<organism evidence="12">
    <name type="scientific">uncultured delta proteobacterium</name>
    <dbReference type="NCBI Taxonomy" id="34034"/>
    <lineage>
        <taxon>Bacteria</taxon>
        <taxon>Deltaproteobacteria</taxon>
        <taxon>environmental samples</taxon>
    </lineage>
</organism>
<dbReference type="EMBL" id="FLUQ01000001">
    <property type="protein sequence ID" value="SBV97863.1"/>
    <property type="molecule type" value="Genomic_DNA"/>
</dbReference>
<reference evidence="12" key="1">
    <citation type="submission" date="2016-04" db="EMBL/GenBank/DDBJ databases">
        <authorList>
            <person name="Evans L.H."/>
            <person name="Alamgir A."/>
            <person name="Owens N."/>
            <person name="Weber N.D."/>
            <person name="Virtaneva K."/>
            <person name="Barbian K."/>
            <person name="Babar A."/>
            <person name="Rosenke K."/>
        </authorList>
    </citation>
    <scope>NUCLEOTIDE SEQUENCE</scope>
    <source>
        <strain evidence="12">86</strain>
    </source>
</reference>
<feature type="domain" description="Response regulatory" evidence="10">
    <location>
        <begin position="3"/>
        <end position="119"/>
    </location>
</feature>
<dbReference type="Gene3D" id="1.10.10.10">
    <property type="entry name" value="Winged helix-like DNA-binding domain superfamily/Winged helix DNA-binding domain"/>
    <property type="match status" value="1"/>
</dbReference>
<dbReference type="SMART" id="SM00448">
    <property type="entry name" value="REC"/>
    <property type="match status" value="1"/>
</dbReference>
<evidence type="ECO:0000256" key="9">
    <source>
        <dbReference type="PROSITE-ProRule" id="PRU01091"/>
    </source>
</evidence>
<keyword evidence="7" id="KW-0804">Transcription</keyword>
<keyword evidence="5" id="KW-0805">Transcription regulation</keyword>
<name>A0A212JEH8_9DELT</name>
<accession>A0A212JEH8</accession>
<keyword evidence="6 9" id="KW-0238">DNA-binding</keyword>
<evidence type="ECO:0000313" key="12">
    <source>
        <dbReference type="EMBL" id="SBV97863.1"/>
    </source>
</evidence>
<dbReference type="GO" id="GO:0006355">
    <property type="term" value="P:regulation of DNA-templated transcription"/>
    <property type="evidence" value="ECO:0007669"/>
    <property type="project" value="InterPro"/>
</dbReference>
<evidence type="ECO:0000256" key="2">
    <source>
        <dbReference type="ARBA" id="ARBA00022490"/>
    </source>
</evidence>
<evidence type="ECO:0000256" key="6">
    <source>
        <dbReference type="ARBA" id="ARBA00023125"/>
    </source>
</evidence>
<keyword evidence="4" id="KW-0902">Two-component regulatory system</keyword>
<dbReference type="Gene3D" id="3.40.50.2300">
    <property type="match status" value="1"/>
</dbReference>
<dbReference type="SMART" id="SM00862">
    <property type="entry name" value="Trans_reg_C"/>
    <property type="match status" value="1"/>
</dbReference>
<dbReference type="InterPro" id="IPR001789">
    <property type="entry name" value="Sig_transdc_resp-reg_receiver"/>
</dbReference>
<dbReference type="AlphaFoldDB" id="A0A212JEH8"/>
<dbReference type="Gene3D" id="6.10.250.690">
    <property type="match status" value="1"/>
</dbReference>
<dbReference type="PANTHER" id="PTHR48111:SF39">
    <property type="entry name" value="TRANSCRIPTIONAL REGULATORY PROTEIN CPXR"/>
    <property type="match status" value="1"/>
</dbReference>
<feature type="modified residue" description="4-aspartylphosphate" evidence="8">
    <location>
        <position position="52"/>
    </location>
</feature>
<dbReference type="InterPro" id="IPR039420">
    <property type="entry name" value="WalR-like"/>
</dbReference>
<protein>
    <submittedName>
        <fullName evidence="12">DNA-binding response regulator in two-component regulatory system with CpxA</fullName>
    </submittedName>
</protein>